<dbReference type="Gene3D" id="3.90.176.10">
    <property type="entry name" value="Toxin ADP-ribosyltransferase, Chain A, domain 1"/>
    <property type="match status" value="1"/>
</dbReference>
<dbReference type="Pfam" id="PF02825">
    <property type="entry name" value="WWE"/>
    <property type="match status" value="1"/>
</dbReference>
<dbReference type="SUPFAM" id="SSF117839">
    <property type="entry name" value="WWE domain"/>
    <property type="match status" value="1"/>
</dbReference>
<evidence type="ECO:0000259" key="1">
    <source>
        <dbReference type="PROSITE" id="PS50918"/>
    </source>
</evidence>
<name>A0A821Q837_9BILA</name>
<dbReference type="SUPFAM" id="SSF56399">
    <property type="entry name" value="ADP-ribosylation"/>
    <property type="match status" value="1"/>
</dbReference>
<dbReference type="InterPro" id="IPR037197">
    <property type="entry name" value="WWE_dom_sf"/>
</dbReference>
<dbReference type="InterPro" id="IPR003540">
    <property type="entry name" value="ADP-ribosyltransferase"/>
</dbReference>
<sequence length="375" mass="44213">MSIAYLWLWKCNPNPWEKNNEEIWERYTDIEMTIIETAFQKGCLSVELDNFIIDFEQLIQINKKDSTKQRPIQRISDKKLQCSREERFTLSDHSGTNRQQKSFGDEAKFMTPKFIEEWIRRNPRISIVKRVEKAAQGILEEGRILEKIVESKWLAEQLLEVKDKSWDEIAERCLYLYTRECFLYKLLNKALREEDLSKVDTLGPYCDFLWNSLSSEDLKSKYQFTGLVYRSATLEQNEIDAYKNSIRKTKEWLGFSSTSKNRALTEFYGKNTIFIINLPSQTQHLDISTISQFPDEEEVLLGASTSFQIEDVQYDEKTEKNQIYLRILWTISTIVLAKPGVRYDKMQAIFEAPYRVISILGPVTYEIQLEHSNYV</sequence>
<dbReference type="EMBL" id="CAJOBR010005557">
    <property type="protein sequence ID" value="CAF4821486.1"/>
    <property type="molecule type" value="Genomic_DNA"/>
</dbReference>
<comment type="caution">
    <text evidence="2">The sequence shown here is derived from an EMBL/GenBank/DDBJ whole genome shotgun (WGS) entry which is preliminary data.</text>
</comment>
<reference evidence="2" key="1">
    <citation type="submission" date="2021-02" db="EMBL/GenBank/DDBJ databases">
        <authorList>
            <person name="Nowell W R."/>
        </authorList>
    </citation>
    <scope>NUCLEOTIDE SEQUENCE</scope>
</reference>
<dbReference type="Proteomes" id="UP000663848">
    <property type="component" value="Unassembled WGS sequence"/>
</dbReference>
<dbReference type="Pfam" id="PF03496">
    <property type="entry name" value="ADPrib_exo_Tox"/>
    <property type="match status" value="1"/>
</dbReference>
<dbReference type="InterPro" id="IPR004170">
    <property type="entry name" value="WWE_dom"/>
</dbReference>
<feature type="domain" description="WWE" evidence="1">
    <location>
        <begin position="1"/>
        <end position="74"/>
    </location>
</feature>
<proteinExistence type="predicted"/>
<protein>
    <recommendedName>
        <fullName evidence="1">WWE domain-containing protein</fullName>
    </recommendedName>
</protein>
<gene>
    <name evidence="2" type="ORF">QYT958_LOCUS25085</name>
</gene>
<evidence type="ECO:0000313" key="2">
    <source>
        <dbReference type="EMBL" id="CAF4821486.1"/>
    </source>
</evidence>
<organism evidence="2 3">
    <name type="scientific">Rotaria socialis</name>
    <dbReference type="NCBI Taxonomy" id="392032"/>
    <lineage>
        <taxon>Eukaryota</taxon>
        <taxon>Metazoa</taxon>
        <taxon>Spiralia</taxon>
        <taxon>Gnathifera</taxon>
        <taxon>Rotifera</taxon>
        <taxon>Eurotatoria</taxon>
        <taxon>Bdelloidea</taxon>
        <taxon>Philodinida</taxon>
        <taxon>Philodinidae</taxon>
        <taxon>Rotaria</taxon>
    </lineage>
</organism>
<dbReference type="GO" id="GO:0005576">
    <property type="term" value="C:extracellular region"/>
    <property type="evidence" value="ECO:0007669"/>
    <property type="project" value="InterPro"/>
</dbReference>
<dbReference type="PROSITE" id="PS50918">
    <property type="entry name" value="WWE"/>
    <property type="match status" value="1"/>
</dbReference>
<dbReference type="AlphaFoldDB" id="A0A821Q837"/>
<dbReference type="Gene3D" id="3.30.720.50">
    <property type="match status" value="1"/>
</dbReference>
<accession>A0A821Q837</accession>
<evidence type="ECO:0000313" key="3">
    <source>
        <dbReference type="Proteomes" id="UP000663848"/>
    </source>
</evidence>
<dbReference type="PROSITE" id="PS51996">
    <property type="entry name" value="TR_MART"/>
    <property type="match status" value="1"/>
</dbReference>